<dbReference type="InterPro" id="IPR044930">
    <property type="entry name" value="Homing_endonuclease_His-Me"/>
</dbReference>
<keyword evidence="2" id="KW-1185">Reference proteome</keyword>
<reference evidence="2" key="1">
    <citation type="journal article" date="2019" name="Int. J. Syst. Evol. Microbiol.">
        <title>The Global Catalogue of Microorganisms (GCM) 10K type strain sequencing project: providing services to taxonomists for standard genome sequencing and annotation.</title>
        <authorList>
            <consortium name="The Broad Institute Genomics Platform"/>
            <consortium name="The Broad Institute Genome Sequencing Center for Infectious Disease"/>
            <person name="Wu L."/>
            <person name="Ma J."/>
        </authorList>
    </citation>
    <scope>NUCLEOTIDE SEQUENCE [LARGE SCALE GENOMIC DNA]</scope>
    <source>
        <strain evidence="2">CGMCC 1.12470</strain>
    </source>
</reference>
<dbReference type="RefSeq" id="WP_381077391.1">
    <property type="nucleotide sequence ID" value="NZ_JBHUDX010000004.1"/>
</dbReference>
<protein>
    <recommendedName>
        <fullName evidence="3">HNH endonuclease</fullName>
    </recommendedName>
</protein>
<organism evidence="1 2">
    <name type="scientific">Streptomyces caeni</name>
    <dbReference type="NCBI Taxonomy" id="2307231"/>
    <lineage>
        <taxon>Bacteria</taxon>
        <taxon>Bacillati</taxon>
        <taxon>Actinomycetota</taxon>
        <taxon>Actinomycetes</taxon>
        <taxon>Kitasatosporales</taxon>
        <taxon>Streptomycetaceae</taxon>
        <taxon>Streptomyces</taxon>
    </lineage>
</organism>
<accession>A0ABW4IKC5</accession>
<dbReference type="Proteomes" id="UP001597261">
    <property type="component" value="Unassembled WGS sequence"/>
</dbReference>
<dbReference type="Gene3D" id="3.90.75.10">
    <property type="entry name" value="Homing Intron 3 (I-ppo) Encoded Endonuclease, Chain A"/>
    <property type="match status" value="1"/>
</dbReference>
<evidence type="ECO:0000313" key="2">
    <source>
        <dbReference type="Proteomes" id="UP001597261"/>
    </source>
</evidence>
<sequence>MQHRSAVLDRITARSIEAPCLVKGLMPLCWVWTGGTDESGYGRIRIGNDKRDSTYRLGYAELIIPIPDGLELDHLCRRPACWNPWHLDPVTHAVNVLRDLSPAARCARATHCPRGHAFTPGNTRIDPDGSRRCRTCKRELAGWQGGVAASERTHCPQGHPYDEANTYRSKDGRRHCRACKREKKRLRDQRARLKA</sequence>
<gene>
    <name evidence="1" type="ORF">ACFSL4_01705</name>
</gene>
<dbReference type="SUPFAM" id="SSF54060">
    <property type="entry name" value="His-Me finger endonucleases"/>
    <property type="match status" value="1"/>
</dbReference>
<name>A0ABW4IKC5_9ACTN</name>
<dbReference type="InterPro" id="IPR044925">
    <property type="entry name" value="His-Me_finger_sf"/>
</dbReference>
<proteinExistence type="predicted"/>
<evidence type="ECO:0000313" key="1">
    <source>
        <dbReference type="EMBL" id="MFD1656981.1"/>
    </source>
</evidence>
<comment type="caution">
    <text evidence="1">The sequence shown here is derived from an EMBL/GenBank/DDBJ whole genome shotgun (WGS) entry which is preliminary data.</text>
</comment>
<dbReference type="EMBL" id="JBHUDX010000004">
    <property type="protein sequence ID" value="MFD1656981.1"/>
    <property type="molecule type" value="Genomic_DNA"/>
</dbReference>
<evidence type="ECO:0008006" key="3">
    <source>
        <dbReference type="Google" id="ProtNLM"/>
    </source>
</evidence>